<dbReference type="Gene3D" id="3.40.50.410">
    <property type="entry name" value="von Willebrand factor, type A domain"/>
    <property type="match status" value="1"/>
</dbReference>
<keyword evidence="4" id="KW-1185">Reference proteome</keyword>
<feature type="non-terminal residue" evidence="3">
    <location>
        <position position="1"/>
    </location>
</feature>
<proteinExistence type="predicted"/>
<dbReference type="PROSITE" id="PS50234">
    <property type="entry name" value="VWFA"/>
    <property type="match status" value="1"/>
</dbReference>
<evidence type="ECO:0000259" key="2">
    <source>
        <dbReference type="PROSITE" id="PS50234"/>
    </source>
</evidence>
<dbReference type="SUPFAM" id="SSF53300">
    <property type="entry name" value="vWA-like"/>
    <property type="match status" value="1"/>
</dbReference>
<dbReference type="InterPro" id="IPR036465">
    <property type="entry name" value="vWFA_dom_sf"/>
</dbReference>
<accession>X6NMI8</accession>
<gene>
    <name evidence="3" type="ORF">RFI_09902</name>
</gene>
<evidence type="ECO:0000256" key="1">
    <source>
        <dbReference type="SAM" id="MobiDB-lite"/>
    </source>
</evidence>
<comment type="caution">
    <text evidence="3">The sequence shown here is derived from an EMBL/GenBank/DDBJ whole genome shotgun (WGS) entry which is preliminary data.</text>
</comment>
<feature type="domain" description="VWFA" evidence="2">
    <location>
        <begin position="69"/>
        <end position="213"/>
    </location>
</feature>
<evidence type="ECO:0000313" key="4">
    <source>
        <dbReference type="Proteomes" id="UP000023152"/>
    </source>
</evidence>
<name>X6NMI8_RETFI</name>
<evidence type="ECO:0000313" key="3">
    <source>
        <dbReference type="EMBL" id="ETO27231.1"/>
    </source>
</evidence>
<dbReference type="InterPro" id="IPR002035">
    <property type="entry name" value="VWF_A"/>
</dbReference>
<sequence>EPLSSTGRDFELSYSVKTDDIMVHAIMKKDDETSSDSKSSGGSENKSESRSMCVFVTPPVNLAATFGRAVFFLLDRSGSMVGEPFQEATRALFRGLDRLRERDQFAICAFDHRQLYFKEVLVDANKENIIAAKSWIQQFGPERGGTVIDNPIEKALAVLEESSLLPFILLITDGAVANEKEICQEIERRGATRTRFLTLGIGRYCNWFFLKVK</sequence>
<dbReference type="Pfam" id="PF13768">
    <property type="entry name" value="VWA_3"/>
    <property type="match status" value="1"/>
</dbReference>
<protein>
    <recommendedName>
        <fullName evidence="2">VWFA domain-containing protein</fullName>
    </recommendedName>
</protein>
<dbReference type="AlphaFoldDB" id="X6NMI8"/>
<dbReference type="PANTHER" id="PTHR46503:SF1">
    <property type="entry name" value="INTER-ALPHA-TRYPSIN INHIBITOR HEAVY CHAIN-LIKE PROTEIN"/>
    <property type="match status" value="1"/>
</dbReference>
<dbReference type="Proteomes" id="UP000023152">
    <property type="component" value="Unassembled WGS sequence"/>
</dbReference>
<organism evidence="3 4">
    <name type="scientific">Reticulomyxa filosa</name>
    <dbReference type="NCBI Taxonomy" id="46433"/>
    <lineage>
        <taxon>Eukaryota</taxon>
        <taxon>Sar</taxon>
        <taxon>Rhizaria</taxon>
        <taxon>Retaria</taxon>
        <taxon>Foraminifera</taxon>
        <taxon>Monothalamids</taxon>
        <taxon>Reticulomyxidae</taxon>
        <taxon>Reticulomyxa</taxon>
    </lineage>
</organism>
<reference evidence="3 4" key="1">
    <citation type="journal article" date="2013" name="Curr. Biol.">
        <title>The Genome of the Foraminiferan Reticulomyxa filosa.</title>
        <authorList>
            <person name="Glockner G."/>
            <person name="Hulsmann N."/>
            <person name="Schleicher M."/>
            <person name="Noegel A.A."/>
            <person name="Eichinger L."/>
            <person name="Gallinger C."/>
            <person name="Pawlowski J."/>
            <person name="Sierra R."/>
            <person name="Euteneuer U."/>
            <person name="Pillet L."/>
            <person name="Moustafa A."/>
            <person name="Platzer M."/>
            <person name="Groth M."/>
            <person name="Szafranski K."/>
            <person name="Schliwa M."/>
        </authorList>
    </citation>
    <scope>NUCLEOTIDE SEQUENCE [LARGE SCALE GENOMIC DNA]</scope>
</reference>
<dbReference type="EMBL" id="ASPP01007381">
    <property type="protein sequence ID" value="ETO27231.1"/>
    <property type="molecule type" value="Genomic_DNA"/>
</dbReference>
<dbReference type="PANTHER" id="PTHR46503">
    <property type="entry name" value="INTER-ALPHA-TRYPSIN INHIBITOR HEAVY CHAIN-LIKE PROTEIN"/>
    <property type="match status" value="1"/>
</dbReference>
<dbReference type="OrthoDB" id="1729737at2759"/>
<feature type="region of interest" description="Disordered" evidence="1">
    <location>
        <begin position="27"/>
        <end position="50"/>
    </location>
</feature>